<protein>
    <recommendedName>
        <fullName evidence="3">UPF0208 membrane protein YfbV</fullName>
    </recommendedName>
</protein>
<proteinExistence type="inferred from homology"/>
<keyword evidence="11" id="KW-1185">Reference proteome</keyword>
<organism evidence="10 11">
    <name type="scientific">Volucribacter amazonae</name>
    <dbReference type="NCBI Taxonomy" id="256731"/>
    <lineage>
        <taxon>Bacteria</taxon>
        <taxon>Pseudomonadati</taxon>
        <taxon>Pseudomonadota</taxon>
        <taxon>Gammaproteobacteria</taxon>
        <taxon>Pasteurellales</taxon>
        <taxon>Pasteurellaceae</taxon>
        <taxon>Volucribacter</taxon>
    </lineage>
</organism>
<dbReference type="NCBIfam" id="NF002493">
    <property type="entry name" value="PRK01816.1"/>
    <property type="match status" value="1"/>
</dbReference>
<evidence type="ECO:0000256" key="5">
    <source>
        <dbReference type="ARBA" id="ARBA00022519"/>
    </source>
</evidence>
<evidence type="ECO:0000256" key="1">
    <source>
        <dbReference type="ARBA" id="ARBA00004429"/>
    </source>
</evidence>
<keyword evidence="6 9" id="KW-0812">Transmembrane</keyword>
<evidence type="ECO:0000256" key="2">
    <source>
        <dbReference type="ARBA" id="ARBA00009474"/>
    </source>
</evidence>
<comment type="subcellular location">
    <subcellularLocation>
        <location evidence="1">Cell inner membrane</location>
        <topology evidence="1">Multi-pass membrane protein</topology>
    </subcellularLocation>
</comment>
<evidence type="ECO:0000256" key="9">
    <source>
        <dbReference type="SAM" id="Phobius"/>
    </source>
</evidence>
<reference evidence="10" key="1">
    <citation type="submission" date="2016-03" db="EMBL/GenBank/DDBJ databases">
        <title>Co-evolution between Pasteurellaceae and their hosts.</title>
        <authorList>
            <person name="Hansen M.J."/>
            <person name="Bojesen A.M."/>
            <person name="Planet P."/>
        </authorList>
    </citation>
    <scope>NUCLEOTIDE SEQUENCE</scope>
    <source>
        <strain evidence="10">146/S8/89</strain>
    </source>
</reference>
<dbReference type="Pfam" id="PF04217">
    <property type="entry name" value="DUF412"/>
    <property type="match status" value="1"/>
</dbReference>
<feature type="transmembrane region" description="Helical" evidence="9">
    <location>
        <begin position="38"/>
        <end position="56"/>
    </location>
</feature>
<dbReference type="AlphaFoldDB" id="A0A9X4P9N7"/>
<accession>A0A9X4P9N7</accession>
<evidence type="ECO:0000313" key="10">
    <source>
        <dbReference type="EMBL" id="MDG6894212.1"/>
    </source>
</evidence>
<keyword evidence="8 9" id="KW-0472">Membrane</keyword>
<comment type="similarity">
    <text evidence="2">Belongs to the UPF0208 family.</text>
</comment>
<evidence type="ECO:0000256" key="4">
    <source>
        <dbReference type="ARBA" id="ARBA00022475"/>
    </source>
</evidence>
<evidence type="ECO:0000256" key="7">
    <source>
        <dbReference type="ARBA" id="ARBA00022989"/>
    </source>
</evidence>
<keyword evidence="5" id="KW-0997">Cell inner membrane</keyword>
<comment type="caution">
    <text evidence="10">The sequence shown here is derived from an EMBL/GenBank/DDBJ whole genome shotgun (WGS) entry which is preliminary data.</text>
</comment>
<evidence type="ECO:0000256" key="6">
    <source>
        <dbReference type="ARBA" id="ARBA00022692"/>
    </source>
</evidence>
<dbReference type="Proteomes" id="UP001155500">
    <property type="component" value="Unassembled WGS sequence"/>
</dbReference>
<dbReference type="EMBL" id="LWID01000001">
    <property type="protein sequence ID" value="MDG6894212.1"/>
    <property type="molecule type" value="Genomic_DNA"/>
</dbReference>
<feature type="transmembrane region" description="Helical" evidence="9">
    <location>
        <begin position="62"/>
        <end position="85"/>
    </location>
</feature>
<keyword evidence="4" id="KW-1003">Cell membrane</keyword>
<sequence length="146" mass="16839">MSIFKIWTKGRKYLETWPLESKLGMIFPENRIIRATKFAQKIMPMFAVFALCWPYFYGYNLMTISAGVLTALVALCLPLQGLYWLGKRAMTTLPTQSAVWFDKISAQLAQQHIALIPPQGQPTYQDLAELLNKAQQHLPRSFWQEL</sequence>
<dbReference type="RefSeq" id="WP_279571706.1">
    <property type="nucleotide sequence ID" value="NZ_LWID01000001.1"/>
</dbReference>
<dbReference type="InterPro" id="IPR007334">
    <property type="entry name" value="UPF0208"/>
</dbReference>
<dbReference type="GO" id="GO:0005886">
    <property type="term" value="C:plasma membrane"/>
    <property type="evidence" value="ECO:0007669"/>
    <property type="project" value="UniProtKB-SubCell"/>
</dbReference>
<gene>
    <name evidence="10" type="ORF">A6A20_00855</name>
</gene>
<evidence type="ECO:0000313" key="11">
    <source>
        <dbReference type="Proteomes" id="UP001155500"/>
    </source>
</evidence>
<evidence type="ECO:0000256" key="3">
    <source>
        <dbReference type="ARBA" id="ARBA00018831"/>
    </source>
</evidence>
<keyword evidence="7 9" id="KW-1133">Transmembrane helix</keyword>
<name>A0A9X4P9N7_9PAST</name>
<evidence type="ECO:0000256" key="8">
    <source>
        <dbReference type="ARBA" id="ARBA00023136"/>
    </source>
</evidence>